<dbReference type="EMBL" id="MU004554">
    <property type="protein sequence ID" value="KAF2648153.1"/>
    <property type="molecule type" value="Genomic_DNA"/>
</dbReference>
<gene>
    <name evidence="2" type="ORF">K491DRAFT_763250</name>
</gene>
<organism evidence="2 3">
    <name type="scientific">Lophiostoma macrostomum CBS 122681</name>
    <dbReference type="NCBI Taxonomy" id="1314788"/>
    <lineage>
        <taxon>Eukaryota</taxon>
        <taxon>Fungi</taxon>
        <taxon>Dikarya</taxon>
        <taxon>Ascomycota</taxon>
        <taxon>Pezizomycotina</taxon>
        <taxon>Dothideomycetes</taxon>
        <taxon>Pleosporomycetidae</taxon>
        <taxon>Pleosporales</taxon>
        <taxon>Lophiostomataceae</taxon>
        <taxon>Lophiostoma</taxon>
    </lineage>
</organism>
<keyword evidence="3" id="KW-1185">Reference proteome</keyword>
<sequence>MPGSIPLPSFAALTVPHVTSATTSSILASPMLSFTGKIQIYKIGPLSHNAALGIHAMDSSLSHLDLGLTRTRKLSENNRYSARYLILVYAKTSGRFDPLEIQRLVSREQAQCTIVLQSLDSDAPNYLAFIDFSGKRFQTRNLKMFDIQGHHPRWVRISSSPWRTLDEIMQRGDVVWKGITRKRKIVEPSEPPARKSLGSRSTSSEWEMVGSLSDETAFLSLCKSQMPQETFENVMKQIETPKQTRKDRVDVPSTVEYWQAGYREGFRDALAHMNQKPRHESSSSQAPEHDLVSIAQPQIEVPTPYQSDETLSASDSQNSTPFSLDSIMGDIAQIPWEWD</sequence>
<dbReference type="Proteomes" id="UP000799324">
    <property type="component" value="Unassembled WGS sequence"/>
</dbReference>
<name>A0A6A6SNG4_9PLEO</name>
<feature type="compositionally biased region" description="Polar residues" evidence="1">
    <location>
        <begin position="306"/>
        <end position="323"/>
    </location>
</feature>
<reference evidence="2" key="1">
    <citation type="journal article" date="2020" name="Stud. Mycol.">
        <title>101 Dothideomycetes genomes: a test case for predicting lifestyles and emergence of pathogens.</title>
        <authorList>
            <person name="Haridas S."/>
            <person name="Albert R."/>
            <person name="Binder M."/>
            <person name="Bloem J."/>
            <person name="Labutti K."/>
            <person name="Salamov A."/>
            <person name="Andreopoulos B."/>
            <person name="Baker S."/>
            <person name="Barry K."/>
            <person name="Bills G."/>
            <person name="Bluhm B."/>
            <person name="Cannon C."/>
            <person name="Castanera R."/>
            <person name="Culley D."/>
            <person name="Daum C."/>
            <person name="Ezra D."/>
            <person name="Gonzalez J."/>
            <person name="Henrissat B."/>
            <person name="Kuo A."/>
            <person name="Liang C."/>
            <person name="Lipzen A."/>
            <person name="Lutzoni F."/>
            <person name="Magnuson J."/>
            <person name="Mondo S."/>
            <person name="Nolan M."/>
            <person name="Ohm R."/>
            <person name="Pangilinan J."/>
            <person name="Park H.-J."/>
            <person name="Ramirez L."/>
            <person name="Alfaro M."/>
            <person name="Sun H."/>
            <person name="Tritt A."/>
            <person name="Yoshinaga Y."/>
            <person name="Zwiers L.-H."/>
            <person name="Turgeon B."/>
            <person name="Goodwin S."/>
            <person name="Spatafora J."/>
            <person name="Crous P."/>
            <person name="Grigoriev I."/>
        </authorList>
    </citation>
    <scope>NUCLEOTIDE SEQUENCE</scope>
    <source>
        <strain evidence="2">CBS 122681</strain>
    </source>
</reference>
<evidence type="ECO:0000313" key="3">
    <source>
        <dbReference type="Proteomes" id="UP000799324"/>
    </source>
</evidence>
<evidence type="ECO:0000256" key="1">
    <source>
        <dbReference type="SAM" id="MobiDB-lite"/>
    </source>
</evidence>
<feature type="region of interest" description="Disordered" evidence="1">
    <location>
        <begin position="306"/>
        <end position="326"/>
    </location>
</feature>
<proteinExistence type="predicted"/>
<dbReference type="AlphaFoldDB" id="A0A6A6SNG4"/>
<evidence type="ECO:0000313" key="2">
    <source>
        <dbReference type="EMBL" id="KAF2648153.1"/>
    </source>
</evidence>
<accession>A0A6A6SNG4</accession>
<protein>
    <submittedName>
        <fullName evidence="2">Uncharacterized protein</fullName>
    </submittedName>
</protein>
<dbReference type="OrthoDB" id="3795955at2759"/>